<proteinExistence type="predicted"/>
<organism evidence="1">
    <name type="scientific">Staphylococcus xylosus</name>
    <dbReference type="NCBI Taxonomy" id="1288"/>
    <lineage>
        <taxon>Bacteria</taxon>
        <taxon>Bacillati</taxon>
        <taxon>Bacillota</taxon>
        <taxon>Bacilli</taxon>
        <taxon>Bacillales</taxon>
        <taxon>Staphylococcaceae</taxon>
        <taxon>Staphylococcus</taxon>
    </lineage>
</organism>
<name>A0A0F6PB28_STAXY</name>
<evidence type="ECO:0000313" key="1">
    <source>
        <dbReference type="EMBL" id="AJK31390.1"/>
    </source>
</evidence>
<sequence>MNFEICSL</sequence>
<reference evidence="1" key="1">
    <citation type="submission" date="2014-04" db="EMBL/GenBank/DDBJ databases">
        <title>A new gene for inducible resistance to macrolides and lincosamides.</title>
        <authorList>
            <person name="Hess S."/>
            <person name="Wendlandt S."/>
            <person name="Li J."/>
            <person name="Fessler A.T."/>
            <person name="Wang Y."/>
            <person name="Kadlec K."/>
            <person name="Schwarz S."/>
            <person name="Gallert C."/>
        </authorList>
    </citation>
    <scope>NUCLEOTIDE SEQUENCE</scope>
    <source>
        <strain evidence="1">L0-6</strain>
    </source>
</reference>
<dbReference type="EMBL" id="KJ728534">
    <property type="protein sequence ID" value="AJK31390.1"/>
    <property type="molecule type" value="Genomic_DNA"/>
</dbReference>
<accession>A0A0F6PB28</accession>
<protein>
    <submittedName>
        <fullName evidence="1">Uncharacterized protein</fullName>
    </submittedName>
</protein>